<organism evidence="3 4">
    <name type="scientific">Ralstonia chuxiongensis</name>
    <dbReference type="NCBI Taxonomy" id="2957504"/>
    <lineage>
        <taxon>Bacteria</taxon>
        <taxon>Pseudomonadati</taxon>
        <taxon>Pseudomonadota</taxon>
        <taxon>Betaproteobacteria</taxon>
        <taxon>Burkholderiales</taxon>
        <taxon>Burkholderiaceae</taxon>
        <taxon>Ralstonia</taxon>
    </lineage>
</organism>
<dbReference type="GO" id="GO:0016491">
    <property type="term" value="F:oxidoreductase activity"/>
    <property type="evidence" value="ECO:0007669"/>
    <property type="project" value="UniProtKB-KW"/>
</dbReference>
<dbReference type="GO" id="GO:0005737">
    <property type="term" value="C:cytoplasm"/>
    <property type="evidence" value="ECO:0007669"/>
    <property type="project" value="TreeGrafter"/>
</dbReference>
<sequence length="433" mass="46526">MNSIAEPTTVGVIGAGIVGLSVAVQLQRDGYRVTVIDRDEPMQACSAGNAGYLSEANIFPPAAPDMLLQLPKLLLANDGPLVIRPAYAPKMMSWGRHALSVVKGDVRAMVTRTLASMTVQAYAMIETLATYAGAAQLLSRDGGLVAFKNAQALDKKCELLNVWHRHGIQVHRLSDAAIQALEPALSREIVGGLFFENSGRCSNPRRLGLIYAEHLVRNGGEVVRDQVNGVSSQSDGGVIVRGAIEDRRFANVVVCAGFWSEELLHSHFKSIPIASERGYHLMLPNAGLSLKRPVVFGEPHFAATPMDEGLRLAGTAEFASADAPPNMQRAEMLLRLARQYLAPIDETGAKPWMGVRPSLPDGLPAIGTVPGQPGLHYAFGHAHNGLTLSAVTAKCVSAQLQRAAAPIDLTPFDLMRFERGYFSSKQPRATNAL</sequence>
<dbReference type="AlphaFoldDB" id="A0AA41WTI4"/>
<evidence type="ECO:0000259" key="2">
    <source>
        <dbReference type="Pfam" id="PF01266"/>
    </source>
</evidence>
<evidence type="ECO:0000313" key="3">
    <source>
        <dbReference type="EMBL" id="MCP1172568.1"/>
    </source>
</evidence>
<dbReference type="Gene3D" id="3.30.9.10">
    <property type="entry name" value="D-Amino Acid Oxidase, subunit A, domain 2"/>
    <property type="match status" value="1"/>
</dbReference>
<dbReference type="Pfam" id="PF01266">
    <property type="entry name" value="DAO"/>
    <property type="match status" value="1"/>
</dbReference>
<comment type="caution">
    <text evidence="3">The sequence shown here is derived from an EMBL/GenBank/DDBJ whole genome shotgun (WGS) entry which is preliminary data.</text>
</comment>
<dbReference type="Proteomes" id="UP001162793">
    <property type="component" value="Unassembled WGS sequence"/>
</dbReference>
<dbReference type="SUPFAM" id="SSF54373">
    <property type="entry name" value="FAD-linked reductases, C-terminal domain"/>
    <property type="match status" value="1"/>
</dbReference>
<dbReference type="PANTHER" id="PTHR13847:SF289">
    <property type="entry name" value="GLYCINE OXIDASE"/>
    <property type="match status" value="1"/>
</dbReference>
<dbReference type="RefSeq" id="WP_253536515.1">
    <property type="nucleotide sequence ID" value="NZ_JAMYWC010000003.1"/>
</dbReference>
<dbReference type="PANTHER" id="PTHR13847">
    <property type="entry name" value="SARCOSINE DEHYDROGENASE-RELATED"/>
    <property type="match status" value="1"/>
</dbReference>
<feature type="domain" description="FAD dependent oxidoreductase" evidence="2">
    <location>
        <begin position="10"/>
        <end position="397"/>
    </location>
</feature>
<evidence type="ECO:0000313" key="4">
    <source>
        <dbReference type="Proteomes" id="UP001162793"/>
    </source>
</evidence>
<dbReference type="SUPFAM" id="SSF51905">
    <property type="entry name" value="FAD/NAD(P)-binding domain"/>
    <property type="match status" value="1"/>
</dbReference>
<dbReference type="InterPro" id="IPR036188">
    <property type="entry name" value="FAD/NAD-bd_sf"/>
</dbReference>
<reference evidence="4" key="1">
    <citation type="journal article" date="2023" name="Front. Microbiol.">
        <title>Ralstonia chuxiongensis sp. nov., Ralstonia mojiangensis sp. nov., and Ralstonia soli sp. nov., isolated from tobacco fields, are three novel species in the family Burkholderiaceae.</title>
        <authorList>
            <person name="Lu C.H."/>
            <person name="Zhang Y.Y."/>
            <person name="Jiang N."/>
            <person name="Chen W."/>
            <person name="Shao X."/>
            <person name="Zhao Z.M."/>
            <person name="Lu W.L."/>
            <person name="Hu X."/>
            <person name="Xi Y.X."/>
            <person name="Zou S.Y."/>
            <person name="Wei Q.J."/>
            <person name="Lin Z.L."/>
            <person name="Gong L."/>
            <person name="Gai X.T."/>
            <person name="Zhang L.Q."/>
            <person name="Li J.Y."/>
            <person name="Jin Y."/>
            <person name="Xia Z.Y."/>
        </authorList>
    </citation>
    <scope>NUCLEOTIDE SEQUENCE [LARGE SCALE GENOMIC DNA]</scope>
    <source>
        <strain evidence="4">21YRMH01-3</strain>
    </source>
</reference>
<keyword evidence="4" id="KW-1185">Reference proteome</keyword>
<dbReference type="Gene3D" id="3.50.50.60">
    <property type="entry name" value="FAD/NAD(P)-binding domain"/>
    <property type="match status" value="2"/>
</dbReference>
<evidence type="ECO:0000256" key="1">
    <source>
        <dbReference type="ARBA" id="ARBA00023002"/>
    </source>
</evidence>
<proteinExistence type="predicted"/>
<protein>
    <submittedName>
        <fullName evidence="3">FAD-binding oxidoreductase</fullName>
    </submittedName>
</protein>
<dbReference type="EMBL" id="JAMYWC010000003">
    <property type="protein sequence ID" value="MCP1172568.1"/>
    <property type="molecule type" value="Genomic_DNA"/>
</dbReference>
<accession>A0AA41WTI4</accession>
<name>A0AA41WTI4_9RALS</name>
<dbReference type="InterPro" id="IPR006076">
    <property type="entry name" value="FAD-dep_OxRdtase"/>
</dbReference>
<gene>
    <name evidence="3" type="ORF">NKG59_09370</name>
</gene>
<keyword evidence="1" id="KW-0560">Oxidoreductase</keyword>